<dbReference type="AlphaFoldDB" id="B1I209"/>
<organism evidence="5 6">
    <name type="scientific">Desulforudis audaxviator (strain MP104C)</name>
    <dbReference type="NCBI Taxonomy" id="477974"/>
    <lineage>
        <taxon>Bacteria</taxon>
        <taxon>Bacillati</taxon>
        <taxon>Bacillota</taxon>
        <taxon>Clostridia</taxon>
        <taxon>Thermoanaerobacterales</taxon>
        <taxon>Candidatus Desulforudaceae</taxon>
        <taxon>Candidatus Desulforudis</taxon>
    </lineage>
</organism>
<proteinExistence type="predicted"/>
<evidence type="ECO:0000256" key="1">
    <source>
        <dbReference type="ARBA" id="ARBA00022448"/>
    </source>
</evidence>
<name>B1I209_DESAP</name>
<evidence type="ECO:0000256" key="2">
    <source>
        <dbReference type="ARBA" id="ARBA00022741"/>
    </source>
</evidence>
<dbReference type="GO" id="GO:0016887">
    <property type="term" value="F:ATP hydrolysis activity"/>
    <property type="evidence" value="ECO:0007669"/>
    <property type="project" value="InterPro"/>
</dbReference>
<sequence length="219" mass="24311">MLEASFGKKLWHFDLRVRLKVDSQIVVLQGPSGAGKTTALHCLAGLLQPSYGSIELDGTTLYSSLKGINIPARRRGVGYLFQDYALFPHMTVGQNVMYGFKSQKARTANGRLKPVDLLDAFGVGHLVHRYPGQLSGGEKQRVALVRALATQPKLLLLDEPLSALDSDTRARLRRELKHLQRVWRIPFILVTHDDEDARILGDVIIHLENGRTRQNAAAG</sequence>
<dbReference type="EMBL" id="CP000860">
    <property type="protein sequence ID" value="ACA58960.1"/>
    <property type="molecule type" value="Genomic_DNA"/>
</dbReference>
<keyword evidence="2" id="KW-0547">Nucleotide-binding</keyword>
<dbReference type="STRING" id="477974.Daud_0412"/>
<dbReference type="InterPro" id="IPR003593">
    <property type="entry name" value="AAA+_ATPase"/>
</dbReference>
<reference evidence="5 6" key="2">
    <citation type="journal article" date="2008" name="Science">
        <title>Environmental genomics reveals a single-species ecosystem deep within Earth.</title>
        <authorList>
            <person name="Chivian D."/>
            <person name="Brodie E.L."/>
            <person name="Alm E.J."/>
            <person name="Culley D.E."/>
            <person name="Dehal P.S."/>
            <person name="Desantis T.Z."/>
            <person name="Gihring T.M."/>
            <person name="Lapidus A."/>
            <person name="Lin L.H."/>
            <person name="Lowry S.R."/>
            <person name="Moser D.P."/>
            <person name="Richardson P.M."/>
            <person name="Southam G."/>
            <person name="Wanger G."/>
            <person name="Pratt L.M."/>
            <person name="Andersen G.L."/>
            <person name="Hazen T.C."/>
            <person name="Brockman F.J."/>
            <person name="Arkin A.P."/>
            <person name="Onstott T.C."/>
        </authorList>
    </citation>
    <scope>NUCLEOTIDE SEQUENCE [LARGE SCALE GENOMIC DNA]</scope>
    <source>
        <strain evidence="5 6">MP104C</strain>
    </source>
</reference>
<dbReference type="InterPro" id="IPR027417">
    <property type="entry name" value="P-loop_NTPase"/>
</dbReference>
<protein>
    <submittedName>
        <fullName evidence="5">ABC transporter related</fullName>
    </submittedName>
</protein>
<dbReference type="InterPro" id="IPR003439">
    <property type="entry name" value="ABC_transporter-like_ATP-bd"/>
</dbReference>
<evidence type="ECO:0000256" key="3">
    <source>
        <dbReference type="ARBA" id="ARBA00022840"/>
    </source>
</evidence>
<dbReference type="KEGG" id="dau:Daud_0412"/>
<accession>B1I209</accession>
<dbReference type="InterPro" id="IPR017871">
    <property type="entry name" value="ABC_transporter-like_CS"/>
</dbReference>
<dbReference type="PANTHER" id="PTHR42781:SF4">
    <property type="entry name" value="SPERMIDINE_PUTRESCINE IMPORT ATP-BINDING PROTEIN POTA"/>
    <property type="match status" value="1"/>
</dbReference>
<dbReference type="eggNOG" id="COG3842">
    <property type="taxonomic scope" value="Bacteria"/>
</dbReference>
<reference evidence="6" key="1">
    <citation type="submission" date="2007-10" db="EMBL/GenBank/DDBJ databases">
        <title>Complete sequence of chromosome of Desulforudis audaxviator MP104C.</title>
        <authorList>
            <person name="Copeland A."/>
            <person name="Lucas S."/>
            <person name="Lapidus A."/>
            <person name="Barry K."/>
            <person name="Glavina del Rio T."/>
            <person name="Dalin E."/>
            <person name="Tice H."/>
            <person name="Bruce D."/>
            <person name="Pitluck S."/>
            <person name="Lowry S.R."/>
            <person name="Larimer F."/>
            <person name="Land M.L."/>
            <person name="Hauser L."/>
            <person name="Kyrpides N."/>
            <person name="Ivanova N.N."/>
            <person name="Richardson P."/>
        </authorList>
    </citation>
    <scope>NUCLEOTIDE SEQUENCE [LARGE SCALE GENOMIC DNA]</scope>
    <source>
        <strain evidence="6">MP104C</strain>
    </source>
</reference>
<dbReference type="PANTHER" id="PTHR42781">
    <property type="entry name" value="SPERMIDINE/PUTRESCINE IMPORT ATP-BINDING PROTEIN POTA"/>
    <property type="match status" value="1"/>
</dbReference>
<dbReference type="GO" id="GO:0005524">
    <property type="term" value="F:ATP binding"/>
    <property type="evidence" value="ECO:0007669"/>
    <property type="project" value="UniProtKB-KW"/>
</dbReference>
<dbReference type="SUPFAM" id="SSF52540">
    <property type="entry name" value="P-loop containing nucleoside triphosphate hydrolases"/>
    <property type="match status" value="1"/>
</dbReference>
<dbReference type="RefSeq" id="WP_012301551.1">
    <property type="nucleotide sequence ID" value="NC_010424.1"/>
</dbReference>
<dbReference type="HOGENOM" id="CLU_000604_1_22_9"/>
<dbReference type="SMART" id="SM00382">
    <property type="entry name" value="AAA"/>
    <property type="match status" value="1"/>
</dbReference>
<dbReference type="Pfam" id="PF00005">
    <property type="entry name" value="ABC_tran"/>
    <property type="match status" value="1"/>
</dbReference>
<keyword evidence="1" id="KW-0813">Transport</keyword>
<evidence type="ECO:0000313" key="5">
    <source>
        <dbReference type="EMBL" id="ACA58960.1"/>
    </source>
</evidence>
<keyword evidence="6" id="KW-1185">Reference proteome</keyword>
<feature type="domain" description="ABC transporter" evidence="4">
    <location>
        <begin position="2"/>
        <end position="218"/>
    </location>
</feature>
<gene>
    <name evidence="5" type="ordered locus">Daud_0412</name>
</gene>
<keyword evidence="3" id="KW-0067">ATP-binding</keyword>
<dbReference type="Gene3D" id="3.40.50.300">
    <property type="entry name" value="P-loop containing nucleotide triphosphate hydrolases"/>
    <property type="match status" value="1"/>
</dbReference>
<evidence type="ECO:0000259" key="4">
    <source>
        <dbReference type="PROSITE" id="PS50893"/>
    </source>
</evidence>
<evidence type="ECO:0000313" key="6">
    <source>
        <dbReference type="Proteomes" id="UP000008544"/>
    </source>
</evidence>
<dbReference type="Proteomes" id="UP000008544">
    <property type="component" value="Chromosome"/>
</dbReference>
<dbReference type="PROSITE" id="PS00211">
    <property type="entry name" value="ABC_TRANSPORTER_1"/>
    <property type="match status" value="1"/>
</dbReference>
<dbReference type="PROSITE" id="PS50893">
    <property type="entry name" value="ABC_TRANSPORTER_2"/>
    <property type="match status" value="1"/>
</dbReference>
<dbReference type="InterPro" id="IPR050093">
    <property type="entry name" value="ABC_SmlMolc_Importer"/>
</dbReference>